<gene>
    <name evidence="9" type="ORF">GM1_011_00240</name>
</gene>
<keyword evidence="2" id="KW-1003">Cell membrane</keyword>
<feature type="domain" description="Phage shock protein PspC N-terminal" evidence="8">
    <location>
        <begin position="46"/>
        <end position="102"/>
    </location>
</feature>
<dbReference type="OrthoDB" id="7359894at2"/>
<evidence type="ECO:0000256" key="3">
    <source>
        <dbReference type="ARBA" id="ARBA00022692"/>
    </source>
</evidence>
<evidence type="ECO:0000256" key="5">
    <source>
        <dbReference type="ARBA" id="ARBA00023136"/>
    </source>
</evidence>
<dbReference type="Pfam" id="PF04024">
    <property type="entry name" value="PspC"/>
    <property type="match status" value="1"/>
</dbReference>
<dbReference type="STRING" id="410332.SAMN04488550_3131"/>
<keyword evidence="5 7" id="KW-0472">Membrane</keyword>
<evidence type="ECO:0000256" key="1">
    <source>
        <dbReference type="ARBA" id="ARBA00004162"/>
    </source>
</evidence>
<dbReference type="PANTHER" id="PTHR33885:SF3">
    <property type="entry name" value="PHAGE SHOCK PROTEIN C"/>
    <property type="match status" value="1"/>
</dbReference>
<proteinExistence type="predicted"/>
<evidence type="ECO:0000256" key="4">
    <source>
        <dbReference type="ARBA" id="ARBA00022989"/>
    </source>
</evidence>
<dbReference type="EMBL" id="BAOP01000011">
    <property type="protein sequence ID" value="GAC79597.1"/>
    <property type="molecule type" value="Genomic_DNA"/>
</dbReference>
<dbReference type="InterPro" id="IPR007168">
    <property type="entry name" value="Phageshock_PspC_N"/>
</dbReference>
<feature type="compositionally biased region" description="Gly residues" evidence="6">
    <location>
        <begin position="19"/>
        <end position="32"/>
    </location>
</feature>
<evidence type="ECO:0000256" key="7">
    <source>
        <dbReference type="SAM" id="Phobius"/>
    </source>
</evidence>
<accession>M3UVM0</accession>
<comment type="caution">
    <text evidence="9">The sequence shown here is derived from an EMBL/GenBank/DDBJ whole genome shotgun (WGS) entry which is preliminary data.</text>
</comment>
<comment type="subcellular location">
    <subcellularLocation>
        <location evidence="1">Cell membrane</location>
        <topology evidence="1">Single-pass membrane protein</topology>
    </subcellularLocation>
</comment>
<keyword evidence="4 7" id="KW-1133">Transmembrane helix</keyword>
<dbReference type="AlphaFoldDB" id="M3UVM0"/>
<dbReference type="GO" id="GO:0005886">
    <property type="term" value="C:plasma membrane"/>
    <property type="evidence" value="ECO:0007669"/>
    <property type="project" value="UniProtKB-SubCell"/>
</dbReference>
<feature type="region of interest" description="Disordered" evidence="6">
    <location>
        <begin position="1"/>
        <end position="50"/>
    </location>
</feature>
<evidence type="ECO:0000313" key="9">
    <source>
        <dbReference type="EMBL" id="GAC79597.1"/>
    </source>
</evidence>
<dbReference type="PANTHER" id="PTHR33885">
    <property type="entry name" value="PHAGE SHOCK PROTEIN C"/>
    <property type="match status" value="1"/>
</dbReference>
<dbReference type="Proteomes" id="UP000035009">
    <property type="component" value="Unassembled WGS sequence"/>
</dbReference>
<feature type="transmembrane region" description="Helical" evidence="7">
    <location>
        <begin position="77"/>
        <end position="100"/>
    </location>
</feature>
<dbReference type="eggNOG" id="COG1983">
    <property type="taxonomic scope" value="Bacteria"/>
</dbReference>
<organism evidence="9 10">
    <name type="scientific">Gordonia malaquae NBRC 108250</name>
    <dbReference type="NCBI Taxonomy" id="1223542"/>
    <lineage>
        <taxon>Bacteria</taxon>
        <taxon>Bacillati</taxon>
        <taxon>Actinomycetota</taxon>
        <taxon>Actinomycetes</taxon>
        <taxon>Mycobacteriales</taxon>
        <taxon>Gordoniaceae</taxon>
        <taxon>Gordonia</taxon>
    </lineage>
</organism>
<sequence>MTDQNVPFDSAQGAEGTAQGAGGAAIGAGGAAQGPTDFTKAEAGPKRLRRSRTDKWMGGVAGGIADYFGVDSTWVRVAFVASIILPGPQVLLYLLLWLIIPQD</sequence>
<dbReference type="InterPro" id="IPR052027">
    <property type="entry name" value="PspC"/>
</dbReference>
<keyword evidence="3 7" id="KW-0812">Transmembrane</keyword>
<evidence type="ECO:0000313" key="10">
    <source>
        <dbReference type="Proteomes" id="UP000035009"/>
    </source>
</evidence>
<reference evidence="9 10" key="1">
    <citation type="submission" date="2013-02" db="EMBL/GenBank/DDBJ databases">
        <title>Whole genome shotgun sequence of Gordonia malaquae NBRC 108250.</title>
        <authorList>
            <person name="Yoshida I."/>
            <person name="Hosoyama A."/>
            <person name="Tsuchikane K."/>
            <person name="Ando Y."/>
            <person name="Baba S."/>
            <person name="Ohji S."/>
            <person name="Hamada M."/>
            <person name="Tamura T."/>
            <person name="Yamazoe A."/>
            <person name="Yamazaki S."/>
            <person name="Fujita N."/>
        </authorList>
    </citation>
    <scope>NUCLEOTIDE SEQUENCE [LARGE SCALE GENOMIC DNA]</scope>
    <source>
        <strain evidence="9 10">NBRC 108250</strain>
    </source>
</reference>
<protein>
    <recommendedName>
        <fullName evidence="8">Phage shock protein PspC N-terminal domain-containing protein</fullName>
    </recommendedName>
</protein>
<evidence type="ECO:0000259" key="8">
    <source>
        <dbReference type="Pfam" id="PF04024"/>
    </source>
</evidence>
<keyword evidence="10" id="KW-1185">Reference proteome</keyword>
<feature type="compositionally biased region" description="Basic and acidic residues" evidence="6">
    <location>
        <begin position="39"/>
        <end position="50"/>
    </location>
</feature>
<evidence type="ECO:0000256" key="2">
    <source>
        <dbReference type="ARBA" id="ARBA00022475"/>
    </source>
</evidence>
<evidence type="ECO:0000256" key="6">
    <source>
        <dbReference type="SAM" id="MobiDB-lite"/>
    </source>
</evidence>
<name>M3UVM0_GORML</name>